<comment type="catalytic activity">
    <reaction evidence="2">
        <text>agmatine + H2O = N-carbamoylputrescine + NH4(+)</text>
        <dbReference type="Rhea" id="RHEA:18037"/>
        <dbReference type="ChEBI" id="CHEBI:15377"/>
        <dbReference type="ChEBI" id="CHEBI:28938"/>
        <dbReference type="ChEBI" id="CHEBI:58145"/>
        <dbReference type="ChEBI" id="CHEBI:58318"/>
        <dbReference type="EC" id="3.5.3.12"/>
    </reaction>
</comment>
<evidence type="ECO:0000313" key="3">
    <source>
        <dbReference type="EMBL" id="MBB6093636.1"/>
    </source>
</evidence>
<dbReference type="PANTHER" id="PTHR31377:SF0">
    <property type="entry name" value="AGMATINE DEIMINASE-RELATED"/>
    <property type="match status" value="1"/>
</dbReference>
<keyword evidence="1 2" id="KW-0378">Hydrolase</keyword>
<feature type="active site" description="Amidino-cysteine intermediate" evidence="2">
    <location>
        <position position="352"/>
    </location>
</feature>
<gene>
    <name evidence="2" type="primary">aguA</name>
    <name evidence="3" type="ORF">HNQ60_002517</name>
</gene>
<dbReference type="NCBIfam" id="NF010070">
    <property type="entry name" value="PRK13551.1"/>
    <property type="match status" value="1"/>
</dbReference>
<proteinExistence type="inferred from homology"/>
<accession>A0A841HL93</accession>
<protein>
    <recommendedName>
        <fullName evidence="2">Putative agmatine deiminase</fullName>
        <ecNumber evidence="2">3.5.3.12</ecNumber>
    </recommendedName>
    <alternativeName>
        <fullName evidence="2">Agmatine iminohydrolase</fullName>
    </alternativeName>
</protein>
<dbReference type="InterPro" id="IPR007466">
    <property type="entry name" value="Peptidyl-Arg-deiminase_porph"/>
</dbReference>
<dbReference type="EC" id="3.5.3.12" evidence="2"/>
<evidence type="ECO:0000313" key="4">
    <source>
        <dbReference type="Proteomes" id="UP000588068"/>
    </source>
</evidence>
<dbReference type="Gene3D" id="3.75.10.10">
    <property type="entry name" value="L-arginine/glycine Amidinotransferase, Chain A"/>
    <property type="match status" value="1"/>
</dbReference>
<dbReference type="GO" id="GO:0047632">
    <property type="term" value="F:agmatine deiminase activity"/>
    <property type="evidence" value="ECO:0007669"/>
    <property type="project" value="UniProtKB-UniRule"/>
</dbReference>
<dbReference type="SUPFAM" id="SSF55909">
    <property type="entry name" value="Pentein"/>
    <property type="match status" value="1"/>
</dbReference>
<dbReference type="Pfam" id="PF04371">
    <property type="entry name" value="PAD_porph"/>
    <property type="match status" value="1"/>
</dbReference>
<evidence type="ECO:0000256" key="2">
    <source>
        <dbReference type="HAMAP-Rule" id="MF_01841"/>
    </source>
</evidence>
<sequence>MNTTPAADGFRMPGEFEPHSGCWMIWPERPDNWRLGAKPAQQAFAAVATAIAVGEPVTVAVSRAQFVNARTMLPDAIRVVEMSTNDAWVRDTGPTFVVNRRGVVRGVDWVFNAWGGMNGGLFFPWDQDDLVARKVLEIEGCDRYRAPLILEGGAIHVDGEGTLITTEECLLNPNRNPHLDKGQIEILLHEYLGISSVIWLTKGVFDDETNGHVDNLCCFARPGEVILTWTDNKRDPQYRISQDAFERLSEARDAKGRKLKIHKLQQPGPLYRTQKEADEIDAIDGTTHRKVHERLAGSYVNFYLGNSVVVMPLLDAKRDAQAARQLQKIFPERRLIGVQSREILLGGGNIHCITQQVPAGKKKR</sequence>
<dbReference type="Proteomes" id="UP000588068">
    <property type="component" value="Unassembled WGS sequence"/>
</dbReference>
<keyword evidence="4" id="KW-1185">Reference proteome</keyword>
<dbReference type="GO" id="GO:0004668">
    <property type="term" value="F:protein-arginine deiminase activity"/>
    <property type="evidence" value="ECO:0007669"/>
    <property type="project" value="InterPro"/>
</dbReference>
<comment type="similarity">
    <text evidence="2">Belongs to the agmatine deiminase family.</text>
</comment>
<dbReference type="EMBL" id="JACHHZ010000003">
    <property type="protein sequence ID" value="MBB6093636.1"/>
    <property type="molecule type" value="Genomic_DNA"/>
</dbReference>
<dbReference type="NCBIfam" id="TIGR03380">
    <property type="entry name" value="agmatine_aguA"/>
    <property type="match status" value="1"/>
</dbReference>
<organism evidence="3 4">
    <name type="scientific">Povalibacter uvarum</name>
    <dbReference type="NCBI Taxonomy" id="732238"/>
    <lineage>
        <taxon>Bacteria</taxon>
        <taxon>Pseudomonadati</taxon>
        <taxon>Pseudomonadota</taxon>
        <taxon>Gammaproteobacteria</taxon>
        <taxon>Steroidobacterales</taxon>
        <taxon>Steroidobacteraceae</taxon>
        <taxon>Povalibacter</taxon>
    </lineage>
</organism>
<evidence type="ECO:0000256" key="1">
    <source>
        <dbReference type="ARBA" id="ARBA00022801"/>
    </source>
</evidence>
<dbReference type="InterPro" id="IPR017754">
    <property type="entry name" value="Agmatine_deiminase"/>
</dbReference>
<reference evidence="3 4" key="1">
    <citation type="submission" date="2020-08" db="EMBL/GenBank/DDBJ databases">
        <title>Genomic Encyclopedia of Type Strains, Phase IV (KMG-IV): sequencing the most valuable type-strain genomes for metagenomic binning, comparative biology and taxonomic classification.</title>
        <authorList>
            <person name="Goeker M."/>
        </authorList>
    </citation>
    <scope>NUCLEOTIDE SEQUENCE [LARGE SCALE GENOMIC DNA]</scope>
    <source>
        <strain evidence="3 4">DSM 26723</strain>
    </source>
</reference>
<dbReference type="PANTHER" id="PTHR31377">
    <property type="entry name" value="AGMATINE DEIMINASE-RELATED"/>
    <property type="match status" value="1"/>
</dbReference>
<dbReference type="HAMAP" id="MF_01841">
    <property type="entry name" value="Agmatine_deimin"/>
    <property type="match status" value="1"/>
</dbReference>
<dbReference type="AlphaFoldDB" id="A0A841HL93"/>
<comment type="caution">
    <text evidence="3">The sequence shown here is derived from an EMBL/GenBank/DDBJ whole genome shotgun (WGS) entry which is preliminary data.</text>
</comment>
<dbReference type="GO" id="GO:0009446">
    <property type="term" value="P:putrescine biosynthetic process"/>
    <property type="evidence" value="ECO:0007669"/>
    <property type="project" value="InterPro"/>
</dbReference>
<name>A0A841HL93_9GAMM</name>